<feature type="compositionally biased region" description="Basic and acidic residues" evidence="1">
    <location>
        <begin position="11"/>
        <end position="20"/>
    </location>
</feature>
<feature type="domain" description="Reverse transcriptase zinc-binding" evidence="2">
    <location>
        <begin position="20"/>
        <end position="92"/>
    </location>
</feature>
<dbReference type="Pfam" id="PF13966">
    <property type="entry name" value="zf-RVT"/>
    <property type="match status" value="1"/>
</dbReference>
<feature type="region of interest" description="Disordered" evidence="1">
    <location>
        <begin position="1"/>
        <end position="27"/>
    </location>
</feature>
<proteinExistence type="predicted"/>
<dbReference type="InterPro" id="IPR026960">
    <property type="entry name" value="RVT-Znf"/>
</dbReference>
<reference evidence="3" key="2">
    <citation type="submission" date="2020-07" db="EMBL/GenBank/DDBJ databases">
        <authorList>
            <person name="Vera ALvarez R."/>
            <person name="Arias-Moreno D.M."/>
            <person name="Jimenez-Jacinto V."/>
            <person name="Jimenez-Bremont J.F."/>
            <person name="Swaminathan K."/>
            <person name="Moose S.P."/>
            <person name="Guerrero-Gonzalez M.L."/>
            <person name="Marino-Ramirez L."/>
            <person name="Landsman D."/>
            <person name="Rodriguez-Kessler M."/>
            <person name="Delgado-Sanchez P."/>
        </authorList>
    </citation>
    <scope>NUCLEOTIDE SEQUENCE</scope>
    <source>
        <tissue evidence="3">Cladode</tissue>
    </source>
</reference>
<protein>
    <recommendedName>
        <fullName evidence="2">Reverse transcriptase zinc-binding domain-containing protein</fullName>
    </recommendedName>
</protein>
<reference evidence="3" key="1">
    <citation type="journal article" date="2013" name="J. Plant Res.">
        <title>Effect of fungi and light on seed germination of three Opuntia species from semiarid lands of central Mexico.</title>
        <authorList>
            <person name="Delgado-Sanchez P."/>
            <person name="Jimenez-Bremont J.F."/>
            <person name="Guerrero-Gonzalez Mde L."/>
            <person name="Flores J."/>
        </authorList>
    </citation>
    <scope>NUCLEOTIDE SEQUENCE</scope>
    <source>
        <tissue evidence="3">Cladode</tissue>
    </source>
</reference>
<name>A0A7C8ZX61_OPUST</name>
<evidence type="ECO:0000259" key="2">
    <source>
        <dbReference type="Pfam" id="PF13966"/>
    </source>
</evidence>
<evidence type="ECO:0000256" key="1">
    <source>
        <dbReference type="SAM" id="MobiDB-lite"/>
    </source>
</evidence>
<organism evidence="3">
    <name type="scientific">Opuntia streptacantha</name>
    <name type="common">Prickly pear cactus</name>
    <name type="synonym">Opuntia cardona</name>
    <dbReference type="NCBI Taxonomy" id="393608"/>
    <lineage>
        <taxon>Eukaryota</taxon>
        <taxon>Viridiplantae</taxon>
        <taxon>Streptophyta</taxon>
        <taxon>Embryophyta</taxon>
        <taxon>Tracheophyta</taxon>
        <taxon>Spermatophyta</taxon>
        <taxon>Magnoliopsida</taxon>
        <taxon>eudicotyledons</taxon>
        <taxon>Gunneridae</taxon>
        <taxon>Pentapetalae</taxon>
        <taxon>Caryophyllales</taxon>
        <taxon>Cactineae</taxon>
        <taxon>Cactaceae</taxon>
        <taxon>Opuntioideae</taxon>
        <taxon>Opuntia</taxon>
    </lineage>
</organism>
<evidence type="ECO:0000313" key="3">
    <source>
        <dbReference type="EMBL" id="MBA4652837.1"/>
    </source>
</evidence>
<sequence length="198" mass="23222">MGMSHFSLASEDERAKDATSKGHKTPPNSTNWKDVLVELMAWLALLGKLNTRERLVKKRIIPAELNKCTFCSNHSEDINHLLLSCQISWRVWKAIAEELGGQITCPNSIRSFYADWLNQRFANRTRRKLWIATFFATIWSLWMKRNGIIFNQEKLDLNDLLHIIKWRVANWSRAWEENLPYSVEMLAHNFHAVPILFQ</sequence>
<accession>A0A7C8ZX61</accession>
<dbReference type="AlphaFoldDB" id="A0A7C8ZX61"/>
<dbReference type="EMBL" id="GISG01176420">
    <property type="protein sequence ID" value="MBA4652837.1"/>
    <property type="molecule type" value="Transcribed_RNA"/>
</dbReference>